<dbReference type="AlphaFoldDB" id="A0A318S494"/>
<keyword evidence="2" id="KW-0560">Oxidoreductase</keyword>
<dbReference type="Pfam" id="PF01408">
    <property type="entry name" value="GFO_IDH_MocA"/>
    <property type="match status" value="1"/>
</dbReference>
<organism evidence="5 6">
    <name type="scientific">Deinococcus yavapaiensis KR-236</name>
    <dbReference type="NCBI Taxonomy" id="694435"/>
    <lineage>
        <taxon>Bacteria</taxon>
        <taxon>Thermotogati</taxon>
        <taxon>Deinococcota</taxon>
        <taxon>Deinococci</taxon>
        <taxon>Deinococcales</taxon>
        <taxon>Deinococcaceae</taxon>
        <taxon>Deinococcus</taxon>
    </lineage>
</organism>
<reference evidence="5 6" key="1">
    <citation type="submission" date="2018-06" db="EMBL/GenBank/DDBJ databases">
        <title>Genomic Encyclopedia of Type Strains, Phase IV (KMG-IV): sequencing the most valuable type-strain genomes for metagenomic binning, comparative biology and taxonomic classification.</title>
        <authorList>
            <person name="Goeker M."/>
        </authorList>
    </citation>
    <scope>NUCLEOTIDE SEQUENCE [LARGE SCALE GENOMIC DNA]</scope>
    <source>
        <strain evidence="5 6">DSM 18048</strain>
    </source>
</reference>
<dbReference type="EMBL" id="QJSX01000014">
    <property type="protein sequence ID" value="PYE51878.1"/>
    <property type="molecule type" value="Genomic_DNA"/>
</dbReference>
<dbReference type="Pfam" id="PF22725">
    <property type="entry name" value="GFO_IDH_MocA_C3"/>
    <property type="match status" value="1"/>
</dbReference>
<protein>
    <submittedName>
        <fullName evidence="5">Putative dehydrogenase</fullName>
    </submittedName>
</protein>
<dbReference type="RefSeq" id="WP_110887905.1">
    <property type="nucleotide sequence ID" value="NZ_QJSX01000014.1"/>
</dbReference>
<name>A0A318S494_9DEIO</name>
<evidence type="ECO:0000259" key="3">
    <source>
        <dbReference type="Pfam" id="PF01408"/>
    </source>
</evidence>
<dbReference type="SUPFAM" id="SSF51735">
    <property type="entry name" value="NAD(P)-binding Rossmann-fold domains"/>
    <property type="match status" value="1"/>
</dbReference>
<evidence type="ECO:0000313" key="6">
    <source>
        <dbReference type="Proteomes" id="UP000248326"/>
    </source>
</evidence>
<feature type="domain" description="GFO/IDH/MocA-like oxidoreductase" evidence="4">
    <location>
        <begin position="130"/>
        <end position="243"/>
    </location>
</feature>
<dbReference type="GO" id="GO:0016491">
    <property type="term" value="F:oxidoreductase activity"/>
    <property type="evidence" value="ECO:0007669"/>
    <property type="project" value="UniProtKB-KW"/>
</dbReference>
<dbReference type="Proteomes" id="UP000248326">
    <property type="component" value="Unassembled WGS sequence"/>
</dbReference>
<dbReference type="OrthoDB" id="2350336at2"/>
<dbReference type="InterPro" id="IPR050984">
    <property type="entry name" value="Gfo/Idh/MocA_domain"/>
</dbReference>
<feature type="domain" description="Gfo/Idh/MocA-like oxidoreductase N-terminal" evidence="3">
    <location>
        <begin position="4"/>
        <end position="120"/>
    </location>
</feature>
<accession>A0A318S494</accession>
<gene>
    <name evidence="5" type="ORF">DES52_11479</name>
</gene>
<evidence type="ECO:0000313" key="5">
    <source>
        <dbReference type="EMBL" id="PYE51878.1"/>
    </source>
</evidence>
<evidence type="ECO:0000256" key="2">
    <source>
        <dbReference type="ARBA" id="ARBA00023002"/>
    </source>
</evidence>
<dbReference type="SUPFAM" id="SSF55347">
    <property type="entry name" value="Glyceraldehyde-3-phosphate dehydrogenase-like, C-terminal domain"/>
    <property type="match status" value="1"/>
</dbReference>
<dbReference type="InterPro" id="IPR000683">
    <property type="entry name" value="Gfo/Idh/MocA-like_OxRdtase_N"/>
</dbReference>
<dbReference type="PANTHER" id="PTHR22604:SF105">
    <property type="entry name" value="TRANS-1,2-DIHYDROBENZENE-1,2-DIOL DEHYDROGENASE"/>
    <property type="match status" value="1"/>
</dbReference>
<dbReference type="Gene3D" id="3.30.360.10">
    <property type="entry name" value="Dihydrodipicolinate Reductase, domain 2"/>
    <property type="match status" value="1"/>
</dbReference>
<comment type="similarity">
    <text evidence="1">Belongs to the Gfo/Idh/MocA family.</text>
</comment>
<evidence type="ECO:0000259" key="4">
    <source>
        <dbReference type="Pfam" id="PF22725"/>
    </source>
</evidence>
<evidence type="ECO:0000256" key="1">
    <source>
        <dbReference type="ARBA" id="ARBA00010928"/>
    </source>
</evidence>
<comment type="caution">
    <text evidence="5">The sequence shown here is derived from an EMBL/GenBank/DDBJ whole genome shotgun (WGS) entry which is preliminary data.</text>
</comment>
<dbReference type="PANTHER" id="PTHR22604">
    <property type="entry name" value="OXIDOREDUCTASES"/>
    <property type="match status" value="1"/>
</dbReference>
<sequence length="319" mass="34549">MTSLRWGFLGAARIGHALAPAVKNAGHVLQAVAARDVNRAREFAGRYDVARAYGSYDELLADPEVDAIYNPLPNDAHLPMTVAALEAGKHVLCEKPLVMNAEEARALREASERTGKLVLEAFAYRFHPGFERAREVVASGALGDLRLGHALFCFTLDRPDDFRWSAEKGGGGLYDVGCYCVNGLRMLLGREPTRASAFQRLERGVDGTLSGLLDFGEASATVNCGQAASYQQRLTLVGTNGSMVFDHAFTSKGGGHTLRVNGESETIEHADAYQRMVEHFGRAAHGVEPLRFTMDDSVAQARVLDALFASARQGHTVDV</sequence>
<dbReference type="GO" id="GO:0000166">
    <property type="term" value="F:nucleotide binding"/>
    <property type="evidence" value="ECO:0007669"/>
    <property type="project" value="InterPro"/>
</dbReference>
<proteinExistence type="inferred from homology"/>
<dbReference type="Gene3D" id="3.40.50.720">
    <property type="entry name" value="NAD(P)-binding Rossmann-like Domain"/>
    <property type="match status" value="1"/>
</dbReference>
<keyword evidence="6" id="KW-1185">Reference proteome</keyword>
<dbReference type="InterPro" id="IPR055170">
    <property type="entry name" value="GFO_IDH_MocA-like_dom"/>
</dbReference>
<dbReference type="InterPro" id="IPR036291">
    <property type="entry name" value="NAD(P)-bd_dom_sf"/>
</dbReference>